<feature type="signal peptide" evidence="14">
    <location>
        <begin position="1"/>
        <end position="26"/>
    </location>
</feature>
<evidence type="ECO:0000259" key="15">
    <source>
        <dbReference type="Pfam" id="PF00593"/>
    </source>
</evidence>
<name>A0AAI7ZGX2_XANAC</name>
<evidence type="ECO:0000256" key="5">
    <source>
        <dbReference type="ARBA" id="ARBA00022692"/>
    </source>
</evidence>
<keyword evidence="4 12" id="KW-1134">Transmembrane beta strand</keyword>
<keyword evidence="3 12" id="KW-0813">Transport</keyword>
<feature type="domain" description="TonB-dependent receptor plug" evidence="16">
    <location>
        <begin position="62"/>
        <end position="161"/>
    </location>
</feature>
<feature type="domain" description="TonB-dependent receptor-like beta-barrel" evidence="15">
    <location>
        <begin position="236"/>
        <end position="732"/>
    </location>
</feature>
<organism evidence="17 18">
    <name type="scientific">Xanthomonas axonopodis pv. citri (strain 306)</name>
    <dbReference type="NCBI Taxonomy" id="190486"/>
    <lineage>
        <taxon>Bacteria</taxon>
        <taxon>Pseudomonadati</taxon>
        <taxon>Pseudomonadota</taxon>
        <taxon>Gammaproteobacteria</taxon>
        <taxon>Lysobacterales</taxon>
        <taxon>Lysobacteraceae</taxon>
        <taxon>Xanthomonas</taxon>
    </lineage>
</organism>
<reference evidence="17 18" key="1">
    <citation type="journal article" date="2002" name="Nature">
        <title>Comparison of the genomes of two Xanthomonas pathogens with differing host specificities.</title>
        <authorList>
            <person name="da Silva A.C."/>
            <person name="Ferro J.A."/>
            <person name="Reinach F.C."/>
            <person name="Farah C.S."/>
            <person name="Furlan L.R."/>
            <person name="Quaggio R.B."/>
            <person name="Monteiro-Vitorello C.B."/>
            <person name="Van Sluys M.A."/>
            <person name="Almeida N.F."/>
            <person name="Alves L.M."/>
            <person name="do Amaral A.M."/>
            <person name="Bertolini M.C."/>
            <person name="Camargo L.E."/>
            <person name="Camarotte G."/>
            <person name="Cannavan F."/>
            <person name="Cardozo J."/>
            <person name="Chambergo F."/>
            <person name="Ciapina L.P."/>
            <person name="Cicarelli R.M."/>
            <person name="Coutinho L.L."/>
            <person name="Cursino-Santos J.R."/>
            <person name="El-Dorry H."/>
            <person name="Faria J.B."/>
            <person name="Ferreira A.J."/>
            <person name="Ferreira R.C."/>
            <person name="Ferro M.I."/>
            <person name="Formighieri E.F."/>
            <person name="Franco M.C."/>
            <person name="Greggio C.C."/>
            <person name="Gruber A."/>
            <person name="Katsuyama A.M."/>
            <person name="Kishi L.T."/>
            <person name="Leite R.P."/>
            <person name="Lemos E.G."/>
            <person name="Lemos M.V."/>
            <person name="Locali E.C."/>
            <person name="Machado M.A."/>
            <person name="Madeira A.M."/>
            <person name="Martinez-Rossi N.M."/>
            <person name="Martins E.C."/>
            <person name="Meidanis J."/>
            <person name="Menck C.F."/>
            <person name="Miyaki C.Y."/>
            <person name="Moon D.H."/>
            <person name="Moreira L.M."/>
            <person name="Novo M.T."/>
            <person name="Okura V.K."/>
            <person name="Oliveira M.C."/>
            <person name="Oliveira V.R."/>
            <person name="Pereira H.A."/>
            <person name="Rossi A."/>
            <person name="Sena J.A."/>
            <person name="Silva C."/>
            <person name="de Souza R.F."/>
            <person name="Spinola L.A."/>
            <person name="Takita M.A."/>
            <person name="Tamura R.E."/>
            <person name="Teixeira E.C."/>
            <person name="Tezza R.I."/>
            <person name="Trindade dos Santos M."/>
            <person name="Truffi D."/>
            <person name="Tsai S.M."/>
            <person name="White F.F."/>
            <person name="Setubal J.C."/>
            <person name="Kitajima J.P."/>
        </authorList>
    </citation>
    <scope>NUCLEOTIDE SEQUENCE [LARGE SCALE GENOMIC DNA]</scope>
    <source>
        <strain evidence="17 18">306</strain>
    </source>
</reference>
<evidence type="ECO:0000256" key="10">
    <source>
        <dbReference type="ARBA" id="ARBA00023170"/>
    </source>
</evidence>
<protein>
    <submittedName>
        <fullName evidence="17">TonB-dependent receptor</fullName>
    </submittedName>
</protein>
<evidence type="ECO:0000256" key="9">
    <source>
        <dbReference type="ARBA" id="ARBA00023136"/>
    </source>
</evidence>
<dbReference type="InterPro" id="IPR012910">
    <property type="entry name" value="Plug_dom"/>
</dbReference>
<feature type="chain" id="PRO_5042481712" evidence="14">
    <location>
        <begin position="27"/>
        <end position="776"/>
    </location>
</feature>
<dbReference type="EMBL" id="AE008923">
    <property type="protein sequence ID" value="AAM37786.1"/>
    <property type="molecule type" value="Genomic_DNA"/>
</dbReference>
<dbReference type="GO" id="GO:0038023">
    <property type="term" value="F:signaling receptor activity"/>
    <property type="evidence" value="ECO:0007669"/>
    <property type="project" value="InterPro"/>
</dbReference>
<evidence type="ECO:0000256" key="13">
    <source>
        <dbReference type="RuleBase" id="RU003357"/>
    </source>
</evidence>
<evidence type="ECO:0000256" key="14">
    <source>
        <dbReference type="SAM" id="SignalP"/>
    </source>
</evidence>
<dbReference type="Gene3D" id="2.40.170.20">
    <property type="entry name" value="TonB-dependent receptor, beta-barrel domain"/>
    <property type="match status" value="1"/>
</dbReference>
<evidence type="ECO:0000256" key="1">
    <source>
        <dbReference type="ARBA" id="ARBA00004571"/>
    </source>
</evidence>
<evidence type="ECO:0000256" key="3">
    <source>
        <dbReference type="ARBA" id="ARBA00022448"/>
    </source>
</evidence>
<dbReference type="GO" id="GO:0009279">
    <property type="term" value="C:cell outer membrane"/>
    <property type="evidence" value="ECO:0007669"/>
    <property type="project" value="UniProtKB-SubCell"/>
</dbReference>
<dbReference type="GO" id="GO:0015344">
    <property type="term" value="F:siderophore uptake transmembrane transporter activity"/>
    <property type="evidence" value="ECO:0007669"/>
    <property type="project" value="TreeGrafter"/>
</dbReference>
<dbReference type="InterPro" id="IPR000531">
    <property type="entry name" value="Beta-barrel_TonB"/>
</dbReference>
<keyword evidence="11 12" id="KW-0998">Cell outer membrane</keyword>
<dbReference type="FunFam" id="2.170.130.10:FF:000001">
    <property type="entry name" value="Catecholate siderophore TonB-dependent receptor"/>
    <property type="match status" value="1"/>
</dbReference>
<proteinExistence type="inferred from homology"/>
<dbReference type="Gene3D" id="2.170.130.10">
    <property type="entry name" value="TonB-dependent receptor, plug domain"/>
    <property type="match status" value="1"/>
</dbReference>
<evidence type="ECO:0000256" key="11">
    <source>
        <dbReference type="ARBA" id="ARBA00023237"/>
    </source>
</evidence>
<dbReference type="FunFam" id="2.40.170.20:FF:000020">
    <property type="entry name" value="TonB-dependent receptor"/>
    <property type="match status" value="1"/>
</dbReference>
<keyword evidence="6 14" id="KW-0732">Signal</keyword>
<evidence type="ECO:0000313" key="18">
    <source>
        <dbReference type="Proteomes" id="UP000000576"/>
    </source>
</evidence>
<dbReference type="InterPro" id="IPR010105">
    <property type="entry name" value="TonB_sidphr_rcpt"/>
</dbReference>
<dbReference type="KEGG" id="xac:XAC2941"/>
<dbReference type="AlphaFoldDB" id="A0AAI7ZGX2"/>
<comment type="subcellular location">
    <subcellularLocation>
        <location evidence="1 12">Cell outer membrane</location>
        <topology evidence="1 12">Multi-pass membrane protein</topology>
    </subcellularLocation>
</comment>
<dbReference type="InterPro" id="IPR037066">
    <property type="entry name" value="Plug_dom_sf"/>
</dbReference>
<evidence type="ECO:0000259" key="16">
    <source>
        <dbReference type="Pfam" id="PF07715"/>
    </source>
</evidence>
<evidence type="ECO:0000256" key="2">
    <source>
        <dbReference type="ARBA" id="ARBA00009810"/>
    </source>
</evidence>
<keyword evidence="9 12" id="KW-0472">Membrane</keyword>
<dbReference type="Proteomes" id="UP000000576">
    <property type="component" value="Chromosome"/>
</dbReference>
<dbReference type="PANTHER" id="PTHR32552">
    <property type="entry name" value="FERRICHROME IRON RECEPTOR-RELATED"/>
    <property type="match status" value="1"/>
</dbReference>
<dbReference type="SUPFAM" id="SSF56935">
    <property type="entry name" value="Porins"/>
    <property type="match status" value="1"/>
</dbReference>
<evidence type="ECO:0000313" key="17">
    <source>
        <dbReference type="EMBL" id="AAM37786.1"/>
    </source>
</evidence>
<gene>
    <name evidence="17" type="primary">fhuA</name>
    <name evidence="17" type="ordered locus">XAC2941</name>
</gene>
<evidence type="ECO:0000256" key="6">
    <source>
        <dbReference type="ARBA" id="ARBA00022729"/>
    </source>
</evidence>
<accession>A0AAI7ZGX2</accession>
<keyword evidence="5 12" id="KW-0812">Transmembrane</keyword>
<evidence type="ECO:0000256" key="8">
    <source>
        <dbReference type="ARBA" id="ARBA00023077"/>
    </source>
</evidence>
<dbReference type="NCBIfam" id="TIGR01783">
    <property type="entry name" value="TonB-siderophor"/>
    <property type="match status" value="1"/>
</dbReference>
<dbReference type="Pfam" id="PF07715">
    <property type="entry name" value="Plug"/>
    <property type="match status" value="1"/>
</dbReference>
<dbReference type="GO" id="GO:0015891">
    <property type="term" value="P:siderophore transport"/>
    <property type="evidence" value="ECO:0007669"/>
    <property type="project" value="InterPro"/>
</dbReference>
<comment type="similarity">
    <text evidence="2 12 13">Belongs to the TonB-dependent receptor family.</text>
</comment>
<evidence type="ECO:0000256" key="12">
    <source>
        <dbReference type="PROSITE-ProRule" id="PRU01360"/>
    </source>
</evidence>
<evidence type="ECO:0000256" key="7">
    <source>
        <dbReference type="ARBA" id="ARBA00023065"/>
    </source>
</evidence>
<keyword evidence="10 17" id="KW-0675">Receptor</keyword>
<dbReference type="PROSITE" id="PS52016">
    <property type="entry name" value="TONB_DEPENDENT_REC_3"/>
    <property type="match status" value="1"/>
</dbReference>
<dbReference type="PANTHER" id="PTHR32552:SF83">
    <property type="entry name" value="BLR3904 PROTEIN"/>
    <property type="match status" value="1"/>
</dbReference>
<keyword evidence="8 13" id="KW-0798">TonB box</keyword>
<sequence>MRLSMTPSISPLASAVLLTLSAPAFAQPDDVSAPPGAVDLDAIRVQQERAQKPSSPKYTEALRDTPQTITVVTKQTMDQQNLLSLRDVLSTLPGITFGAGEGGGGYGDSINLRGFTASSDITTDGVRDSAQYSRSDTFNLESVELINGANSAMSGAGSVGGNINLVTKSAGQGNFTNVMIGGGSDRYGRLTADSNYDFENGTAVRLNAMGHTQDVPGRDEEFRHRWGVAPSVAFGLGSDTRFTLSYLHQHDNNLPQYGVPFALSPFNDGPLPGVDRETYYGYRNVSRQEIDVDMLTGVLEMDFDDNVKLRSLARLQRVDQSTTATAPEGTWCLPNNTNAYTGRACVGQPPSTWNPNSGPRGLVRDTENFIAHSQTDLTATLHTGAIEHRVVAGVAFSKEDFELDSGSLFRNADGSTTGITYPLQSFDNPYNIWTGPQHYFRTGRSKGSLTNQAVYLFDTLQFNEQWMLNLGGRYEHNEGDTTTYTVNATGGITGVAAGFPAGSKDDLFSYRAGLVFKPVDNASLYLSYANAKTPSKASVNGSCTPIATSTVGANCNVEPETAVNLELGGKWDVLDERLALTAAVFRNERENYKVNSGDPLVPEQVLDGKARVDGIALGAAGYLTERWSIFANYTFLDSEVLQSVSNRTASLTGDPIAGRELVQTPRNAGNLWTTYQLNQWTFGYGVNYQGSFYPNNTSTAVYRKTDAYWVHRAMVGLRVNAWLSLQLNVNNLFDKEYYTSIRNNLTVNAAGTVTAGSGWALPGDGRSAVLNATFSF</sequence>
<dbReference type="Pfam" id="PF00593">
    <property type="entry name" value="TonB_dep_Rec_b-barrel"/>
    <property type="match status" value="1"/>
</dbReference>
<dbReference type="InterPro" id="IPR039426">
    <property type="entry name" value="TonB-dep_rcpt-like"/>
</dbReference>
<dbReference type="CDD" id="cd01347">
    <property type="entry name" value="ligand_gated_channel"/>
    <property type="match status" value="1"/>
</dbReference>
<keyword evidence="7" id="KW-0406">Ion transport</keyword>
<evidence type="ECO:0000256" key="4">
    <source>
        <dbReference type="ARBA" id="ARBA00022452"/>
    </source>
</evidence>
<dbReference type="InterPro" id="IPR036942">
    <property type="entry name" value="Beta-barrel_TonB_sf"/>
</dbReference>